<keyword evidence="2" id="KW-0540">Nuclease</keyword>
<feature type="compositionally biased region" description="Basic and acidic residues" evidence="5">
    <location>
        <begin position="202"/>
        <end position="225"/>
    </location>
</feature>
<evidence type="ECO:0000256" key="2">
    <source>
        <dbReference type="ARBA" id="ARBA00022722"/>
    </source>
</evidence>
<dbReference type="InterPro" id="IPR022894">
    <property type="entry name" value="Oligoribonuclease"/>
</dbReference>
<sequence>MSTPPSTDPFIFIDCEMTGLSPSTDSILSLCCYITSPHLRLLSPTPYEAYITHPPSVLAAMSQWCLDHHGRSGLVARCSDASRSTDAATAARGLLDYMKDLGVQPQRGVMAGNSIHCDREFLRRDIHWNEVVEYLSYRILDVSSFKEGVRRWGAGKGGVLEGVPGKEGRHEAKRDIEESIEEMRYYRRVLFGLGDEEEEGEGRERGEDAGVMGKGERTGKGGEGG</sequence>
<evidence type="ECO:0000256" key="5">
    <source>
        <dbReference type="SAM" id="MobiDB-lite"/>
    </source>
</evidence>
<dbReference type="Proteomes" id="UP001161017">
    <property type="component" value="Unassembled WGS sequence"/>
</dbReference>
<keyword evidence="8" id="KW-1185">Reference proteome</keyword>
<reference evidence="7" key="1">
    <citation type="journal article" date="2023" name="Genome Biol. Evol.">
        <title>First Whole Genome Sequence and Flow Cytometry Genome Size Data for the Lichen-Forming Fungus Ramalina farinacea (Ascomycota).</title>
        <authorList>
            <person name="Llewellyn T."/>
            <person name="Mian S."/>
            <person name="Hill R."/>
            <person name="Leitch I.J."/>
            <person name="Gaya E."/>
        </authorList>
    </citation>
    <scope>NUCLEOTIDE SEQUENCE</scope>
    <source>
        <strain evidence="7">LIQ254RAFAR</strain>
    </source>
</reference>
<dbReference type="AlphaFoldDB" id="A0AA43TZ10"/>
<dbReference type="CDD" id="cd06135">
    <property type="entry name" value="Orn"/>
    <property type="match status" value="1"/>
</dbReference>
<evidence type="ECO:0000259" key="6">
    <source>
        <dbReference type="SMART" id="SM00479"/>
    </source>
</evidence>
<accession>A0AA43TZ10</accession>
<dbReference type="InterPro" id="IPR013520">
    <property type="entry name" value="Ribonucl_H"/>
</dbReference>
<dbReference type="GO" id="GO:0003676">
    <property type="term" value="F:nucleic acid binding"/>
    <property type="evidence" value="ECO:0007669"/>
    <property type="project" value="InterPro"/>
</dbReference>
<dbReference type="InterPro" id="IPR036397">
    <property type="entry name" value="RNaseH_sf"/>
</dbReference>
<evidence type="ECO:0000313" key="7">
    <source>
        <dbReference type="EMBL" id="MDI1492974.1"/>
    </source>
</evidence>
<protein>
    <submittedName>
        <fullName evidence="7">Phosphatidylinositol 3,4,5-trisphosphate-dependent Rac exchanger 2 protein</fullName>
    </submittedName>
</protein>
<gene>
    <name evidence="7" type="primary">rex2</name>
    <name evidence="7" type="ORF">OHK93_004758</name>
</gene>
<comment type="caution">
    <text evidence="7">The sequence shown here is derived from an EMBL/GenBank/DDBJ whole genome shotgun (WGS) entry which is preliminary data.</text>
</comment>
<dbReference type="PANTHER" id="PTHR11046">
    <property type="entry name" value="OLIGORIBONUCLEASE, MITOCHONDRIAL"/>
    <property type="match status" value="1"/>
</dbReference>
<evidence type="ECO:0000313" key="8">
    <source>
        <dbReference type="Proteomes" id="UP001161017"/>
    </source>
</evidence>
<organism evidence="7 8">
    <name type="scientific">Ramalina farinacea</name>
    <dbReference type="NCBI Taxonomy" id="258253"/>
    <lineage>
        <taxon>Eukaryota</taxon>
        <taxon>Fungi</taxon>
        <taxon>Dikarya</taxon>
        <taxon>Ascomycota</taxon>
        <taxon>Pezizomycotina</taxon>
        <taxon>Lecanoromycetes</taxon>
        <taxon>OSLEUM clade</taxon>
        <taxon>Lecanoromycetidae</taxon>
        <taxon>Lecanorales</taxon>
        <taxon>Lecanorineae</taxon>
        <taxon>Ramalinaceae</taxon>
        <taxon>Ramalina</taxon>
    </lineage>
</organism>
<keyword evidence="3" id="KW-0378">Hydrolase</keyword>
<dbReference type="SMART" id="SM00479">
    <property type="entry name" value="EXOIII"/>
    <property type="match status" value="1"/>
</dbReference>
<proteinExistence type="inferred from homology"/>
<feature type="region of interest" description="Disordered" evidence="5">
    <location>
        <begin position="197"/>
        <end position="225"/>
    </location>
</feature>
<keyword evidence="4" id="KW-0269">Exonuclease</keyword>
<dbReference type="Gene3D" id="3.30.420.10">
    <property type="entry name" value="Ribonuclease H-like superfamily/Ribonuclease H"/>
    <property type="match status" value="1"/>
</dbReference>
<evidence type="ECO:0000256" key="1">
    <source>
        <dbReference type="ARBA" id="ARBA00009921"/>
    </source>
</evidence>
<dbReference type="PANTHER" id="PTHR11046:SF0">
    <property type="entry name" value="OLIGORIBONUCLEASE, MITOCHONDRIAL"/>
    <property type="match status" value="1"/>
</dbReference>
<dbReference type="NCBIfam" id="NF003765">
    <property type="entry name" value="PRK05359.1"/>
    <property type="match status" value="1"/>
</dbReference>
<dbReference type="InterPro" id="IPR012337">
    <property type="entry name" value="RNaseH-like_sf"/>
</dbReference>
<evidence type="ECO:0000256" key="3">
    <source>
        <dbReference type="ARBA" id="ARBA00022801"/>
    </source>
</evidence>
<name>A0AA43TZ10_9LECA</name>
<dbReference type="SUPFAM" id="SSF53098">
    <property type="entry name" value="Ribonuclease H-like"/>
    <property type="match status" value="1"/>
</dbReference>
<evidence type="ECO:0000256" key="4">
    <source>
        <dbReference type="ARBA" id="ARBA00022839"/>
    </source>
</evidence>
<dbReference type="EMBL" id="JAPUFD010000022">
    <property type="protein sequence ID" value="MDI1492974.1"/>
    <property type="molecule type" value="Genomic_DNA"/>
</dbReference>
<feature type="domain" description="Exonuclease" evidence="6">
    <location>
        <begin position="9"/>
        <end position="192"/>
    </location>
</feature>
<dbReference type="GO" id="GO:0000175">
    <property type="term" value="F:3'-5'-RNA exonuclease activity"/>
    <property type="evidence" value="ECO:0007669"/>
    <property type="project" value="InterPro"/>
</dbReference>
<comment type="similarity">
    <text evidence="1">Belongs to the oligoribonuclease family.</text>
</comment>
<dbReference type="Pfam" id="PF00929">
    <property type="entry name" value="RNase_T"/>
    <property type="match status" value="1"/>
</dbReference>
<dbReference type="GO" id="GO:0005739">
    <property type="term" value="C:mitochondrion"/>
    <property type="evidence" value="ECO:0007669"/>
    <property type="project" value="TreeGrafter"/>
</dbReference>